<sequence length="223" mass="25671">MDKTLRRRNDDTKMVSWKAKKAHTFFENFLIHESASSVYSRLLRNFSRAKFLVGGLRMEDLGEVHNLYGSLSVVELQNVVDSGEAVKAKMREKNHVDRGTKFPNWLADPLFLKLKLLFIDNCKNCYSLPALGQLPCLKFLWIRGMHGITEVTEEFYGSLSSRKPFNSLVELRFEDMPEWKQWHVLGSGEFSTLENLFIIDCPELSLEIPIQLSCLKSFQVSGC</sequence>
<proteinExistence type="predicted"/>
<dbReference type="Gene3D" id="3.80.10.10">
    <property type="entry name" value="Ribonuclease Inhibitor"/>
    <property type="match status" value="1"/>
</dbReference>
<dbReference type="Pfam" id="PF25019">
    <property type="entry name" value="LRR_R13L1-DRL21"/>
    <property type="match status" value="1"/>
</dbReference>
<accession>Q60D55</accession>
<dbReference type="EMBL" id="AC151801">
    <property type="protein sequence ID" value="AAU90292.2"/>
    <property type="molecule type" value="Genomic_DNA"/>
</dbReference>
<dbReference type="InterPro" id="IPR032675">
    <property type="entry name" value="LRR_dom_sf"/>
</dbReference>
<feature type="domain" description="R13L1/DRL21-like LRR repeat region" evidence="1">
    <location>
        <begin position="98"/>
        <end position="145"/>
    </location>
</feature>
<dbReference type="InterPro" id="IPR056789">
    <property type="entry name" value="LRR_R13L1-DRL21"/>
</dbReference>
<gene>
    <name evidence="2" type="ORF">SDM1_53t00009</name>
</gene>
<reference evidence="2" key="1">
    <citation type="submission" date="2004-10" db="EMBL/GenBank/DDBJ databases">
        <authorList>
            <person name="Buell R."/>
            <person name="Liu J."/>
            <person name="Childs K."/>
            <person name="Zaborsky J."/>
            <person name="Tallon L."/>
            <person name="Wirtz U."/>
            <person name="Wei F."/>
            <person name="Kuang H."/>
            <person name="Zhang P."/>
            <person name="Marano M."/>
            <person name="Baker B."/>
        </authorList>
    </citation>
    <scope>NUCLEOTIDE SEQUENCE</scope>
</reference>
<reference evidence="2" key="2">
    <citation type="submission" date="2006-08" db="EMBL/GenBank/DDBJ databases">
        <authorList>
            <person name="Childs K."/>
        </authorList>
    </citation>
    <scope>NUCLEOTIDE SEQUENCE</scope>
</reference>
<dbReference type="PANTHER" id="PTHR47186">
    <property type="entry name" value="LEUCINE-RICH REPEAT-CONTAINING PROTEIN 57"/>
    <property type="match status" value="1"/>
</dbReference>
<organism evidence="2">
    <name type="scientific">Solanum demissum</name>
    <name type="common">Wild potato</name>
    <dbReference type="NCBI Taxonomy" id="50514"/>
    <lineage>
        <taxon>Eukaryota</taxon>
        <taxon>Viridiplantae</taxon>
        <taxon>Streptophyta</taxon>
        <taxon>Embryophyta</taxon>
        <taxon>Tracheophyta</taxon>
        <taxon>Spermatophyta</taxon>
        <taxon>Magnoliopsida</taxon>
        <taxon>eudicotyledons</taxon>
        <taxon>Gunneridae</taxon>
        <taxon>Pentapetalae</taxon>
        <taxon>asterids</taxon>
        <taxon>lamiids</taxon>
        <taxon>Solanales</taxon>
        <taxon>Solanaceae</taxon>
        <taxon>Solanoideae</taxon>
        <taxon>Solaneae</taxon>
        <taxon>Solanum</taxon>
    </lineage>
</organism>
<dbReference type="PANTHER" id="PTHR47186:SF42">
    <property type="entry name" value="DISEASE RESISTANCE RPP13-LIKE PROTEIN 1"/>
    <property type="match status" value="1"/>
</dbReference>
<name>Q60D55_SOLDE</name>
<protein>
    <submittedName>
        <fullName evidence="2">Potato resistance-like protein I2GA-SH194-2, putative</fullName>
    </submittedName>
</protein>
<dbReference type="AlphaFoldDB" id="Q60D55"/>
<dbReference type="SUPFAM" id="SSF52058">
    <property type="entry name" value="L domain-like"/>
    <property type="match status" value="1"/>
</dbReference>
<evidence type="ECO:0000259" key="1">
    <source>
        <dbReference type="Pfam" id="PF25019"/>
    </source>
</evidence>
<evidence type="ECO:0000313" key="2">
    <source>
        <dbReference type="EMBL" id="AAU90292.2"/>
    </source>
</evidence>